<dbReference type="SUPFAM" id="SSF50630">
    <property type="entry name" value="Acid proteases"/>
    <property type="match status" value="1"/>
</dbReference>
<dbReference type="InterPro" id="IPR001969">
    <property type="entry name" value="Aspartic_peptidase_AS"/>
</dbReference>
<dbReference type="GO" id="GO:0004190">
    <property type="term" value="F:aspartic-type endopeptidase activity"/>
    <property type="evidence" value="ECO:0007669"/>
    <property type="project" value="InterPro"/>
</dbReference>
<sequence>MRSDQKQPFVPGELWRARQLKEYRRLHGLCFKCGDKFSPTHKCSSSQLNALDTDNGDGGGILSDDILDVLECNFMQLSHNTDAFLSLNAISGTQKHRAIQLRALVQNQVILILVDSGSSHTFLNSAILDRIPCTPTDITPMKVRVANGAVVPCSQEVKNFEWWIQGHTFKTDAKLMHIGAYDLILGMDWLEQFRPMNCDWLFKWMEFHYKGQLIRLQGVLSQPVSRNAGDF</sequence>
<dbReference type="PANTHER" id="PTHR15503:SF40">
    <property type="match status" value="1"/>
</dbReference>
<protein>
    <submittedName>
        <fullName evidence="1">Uncharacterized protein</fullName>
    </submittedName>
</protein>
<dbReference type="GO" id="GO:0006508">
    <property type="term" value="P:proteolysis"/>
    <property type="evidence" value="ECO:0007669"/>
    <property type="project" value="InterPro"/>
</dbReference>
<reference evidence="1" key="1">
    <citation type="submission" date="2014-09" db="EMBL/GenBank/DDBJ databases">
        <authorList>
            <person name="Magalhaes I.L.F."/>
            <person name="Oliveira U."/>
            <person name="Santos F.R."/>
            <person name="Vidigal T.H.D.A."/>
            <person name="Brescovit A.D."/>
            <person name="Santos A.J."/>
        </authorList>
    </citation>
    <scope>NUCLEOTIDE SEQUENCE</scope>
    <source>
        <tissue evidence="1">Shoot tissue taken approximately 20 cm above the soil surface</tissue>
    </source>
</reference>
<dbReference type="CDD" id="cd00303">
    <property type="entry name" value="retropepsin_like"/>
    <property type="match status" value="1"/>
</dbReference>
<name>A0A0A8XTC1_ARUDO</name>
<dbReference type="EMBL" id="GBRH01280686">
    <property type="protein sequence ID" value="JAD17209.1"/>
    <property type="molecule type" value="Transcribed_RNA"/>
</dbReference>
<dbReference type="InterPro" id="IPR032567">
    <property type="entry name" value="RTL1-rel"/>
</dbReference>
<dbReference type="AlphaFoldDB" id="A0A0A8XTC1"/>
<evidence type="ECO:0000313" key="1">
    <source>
        <dbReference type="EMBL" id="JAD17209.1"/>
    </source>
</evidence>
<reference evidence="1" key="2">
    <citation type="journal article" date="2015" name="Data Brief">
        <title>Shoot transcriptome of the giant reed, Arundo donax.</title>
        <authorList>
            <person name="Barrero R.A."/>
            <person name="Guerrero F.D."/>
            <person name="Moolhuijzen P."/>
            <person name="Goolsby J.A."/>
            <person name="Tidwell J."/>
            <person name="Bellgard S.E."/>
            <person name="Bellgard M.I."/>
        </authorList>
    </citation>
    <scope>NUCLEOTIDE SEQUENCE</scope>
    <source>
        <tissue evidence="1">Shoot tissue taken approximately 20 cm above the soil surface</tissue>
    </source>
</reference>
<dbReference type="Pfam" id="PF08284">
    <property type="entry name" value="RVP_2"/>
    <property type="match status" value="1"/>
</dbReference>
<dbReference type="PANTHER" id="PTHR15503">
    <property type="entry name" value="LDOC1 RELATED"/>
    <property type="match status" value="1"/>
</dbReference>
<dbReference type="Gene3D" id="2.40.70.10">
    <property type="entry name" value="Acid Proteases"/>
    <property type="match status" value="1"/>
</dbReference>
<proteinExistence type="predicted"/>
<dbReference type="InterPro" id="IPR021109">
    <property type="entry name" value="Peptidase_aspartic_dom_sf"/>
</dbReference>
<accession>A0A0A8XTC1</accession>
<dbReference type="PROSITE" id="PS00141">
    <property type="entry name" value="ASP_PROTEASE"/>
    <property type="match status" value="1"/>
</dbReference>
<organism evidence="1">
    <name type="scientific">Arundo donax</name>
    <name type="common">Giant reed</name>
    <name type="synonym">Donax arundinaceus</name>
    <dbReference type="NCBI Taxonomy" id="35708"/>
    <lineage>
        <taxon>Eukaryota</taxon>
        <taxon>Viridiplantae</taxon>
        <taxon>Streptophyta</taxon>
        <taxon>Embryophyta</taxon>
        <taxon>Tracheophyta</taxon>
        <taxon>Spermatophyta</taxon>
        <taxon>Magnoliopsida</taxon>
        <taxon>Liliopsida</taxon>
        <taxon>Poales</taxon>
        <taxon>Poaceae</taxon>
        <taxon>PACMAD clade</taxon>
        <taxon>Arundinoideae</taxon>
        <taxon>Arundineae</taxon>
        <taxon>Arundo</taxon>
    </lineage>
</organism>